<protein>
    <submittedName>
        <fullName evidence="1">Uncharacterized protein</fullName>
    </submittedName>
</protein>
<proteinExistence type="predicted"/>
<evidence type="ECO:0000313" key="1">
    <source>
        <dbReference type="EMBL" id="GBP89891.1"/>
    </source>
</evidence>
<gene>
    <name evidence="1" type="ORF">EVAR_61169_1</name>
</gene>
<reference evidence="1 2" key="1">
    <citation type="journal article" date="2019" name="Commun. Biol.">
        <title>The bagworm genome reveals a unique fibroin gene that provides high tensile strength.</title>
        <authorList>
            <person name="Kono N."/>
            <person name="Nakamura H."/>
            <person name="Ohtoshi R."/>
            <person name="Tomita M."/>
            <person name="Numata K."/>
            <person name="Arakawa K."/>
        </authorList>
    </citation>
    <scope>NUCLEOTIDE SEQUENCE [LARGE SCALE GENOMIC DNA]</scope>
</reference>
<dbReference type="Proteomes" id="UP000299102">
    <property type="component" value="Unassembled WGS sequence"/>
</dbReference>
<accession>A0A4C1ZLY1</accession>
<name>A0A4C1ZLY1_EUMVA</name>
<dbReference type="AlphaFoldDB" id="A0A4C1ZLY1"/>
<dbReference type="EMBL" id="BGZK01002041">
    <property type="protein sequence ID" value="GBP89891.1"/>
    <property type="molecule type" value="Genomic_DNA"/>
</dbReference>
<comment type="caution">
    <text evidence="1">The sequence shown here is derived from an EMBL/GenBank/DDBJ whole genome shotgun (WGS) entry which is preliminary data.</text>
</comment>
<sequence length="101" mass="11370">MQEVVPRNIIAGTCRPRAEQRLGFFQASAATRVLDAYLYCEQTPCRRLAAIAQVASSQVTMIQHTITHICKLCTTSLAQRGRPIIVEWERDASIRRASLVR</sequence>
<evidence type="ECO:0000313" key="2">
    <source>
        <dbReference type="Proteomes" id="UP000299102"/>
    </source>
</evidence>
<keyword evidence="2" id="KW-1185">Reference proteome</keyword>
<organism evidence="1 2">
    <name type="scientific">Eumeta variegata</name>
    <name type="common">Bagworm moth</name>
    <name type="synonym">Eumeta japonica</name>
    <dbReference type="NCBI Taxonomy" id="151549"/>
    <lineage>
        <taxon>Eukaryota</taxon>
        <taxon>Metazoa</taxon>
        <taxon>Ecdysozoa</taxon>
        <taxon>Arthropoda</taxon>
        <taxon>Hexapoda</taxon>
        <taxon>Insecta</taxon>
        <taxon>Pterygota</taxon>
        <taxon>Neoptera</taxon>
        <taxon>Endopterygota</taxon>
        <taxon>Lepidoptera</taxon>
        <taxon>Glossata</taxon>
        <taxon>Ditrysia</taxon>
        <taxon>Tineoidea</taxon>
        <taxon>Psychidae</taxon>
        <taxon>Oiketicinae</taxon>
        <taxon>Eumeta</taxon>
    </lineage>
</organism>